<sequence length="177" mass="20430">CFYGNRVIWLFRLNSENLIKSSRIKMAEKVLQLLSTENPVFRAYCFWSCVLVVKMLLMSFLTGMQRFQTKTFANQEDLPSKKLKVKFDDPDVERVRRAHRNDLENIPIFFVVALIYLCTNPEEFIAVNLFRAFAIGRIVHTLVYAVVVVPQPSRALAFFVGVVTTAYMAVTSALYFL</sequence>
<evidence type="ECO:0000256" key="1">
    <source>
        <dbReference type="ARBA" id="ARBA00003701"/>
    </source>
</evidence>
<dbReference type="EC" id="2.5.1.18" evidence="5"/>
<dbReference type="EMBL" id="GDAI01000047">
    <property type="protein sequence ID" value="JAI17556.1"/>
    <property type="molecule type" value="mRNA"/>
</dbReference>
<evidence type="ECO:0000256" key="14">
    <source>
        <dbReference type="ARBA" id="ARBA00038540"/>
    </source>
</evidence>
<evidence type="ECO:0000256" key="3">
    <source>
        <dbReference type="ARBA" id="ARBA00004477"/>
    </source>
</evidence>
<comment type="subunit">
    <text evidence="14">Homotrimer; The trimer binds only one molecule of glutathione.</text>
</comment>
<comment type="catalytic activity">
    <reaction evidence="16">
        <text>RX + glutathione = an S-substituted glutathione + a halide anion + H(+)</text>
        <dbReference type="Rhea" id="RHEA:16437"/>
        <dbReference type="ChEBI" id="CHEBI:15378"/>
        <dbReference type="ChEBI" id="CHEBI:16042"/>
        <dbReference type="ChEBI" id="CHEBI:17792"/>
        <dbReference type="ChEBI" id="CHEBI:57925"/>
        <dbReference type="ChEBI" id="CHEBI:90779"/>
        <dbReference type="EC" id="2.5.1.18"/>
    </reaction>
    <physiologicalReaction direction="left-to-right" evidence="16">
        <dbReference type="Rhea" id="RHEA:16438"/>
    </physiologicalReaction>
</comment>
<evidence type="ECO:0000256" key="11">
    <source>
        <dbReference type="ARBA" id="ARBA00022990"/>
    </source>
</evidence>
<evidence type="ECO:0000256" key="2">
    <source>
        <dbReference type="ARBA" id="ARBA00004294"/>
    </source>
</evidence>
<dbReference type="PANTHER" id="PTHR10689:SF6">
    <property type="entry name" value="MICROSOMAL GLUTATHIONE S-TRANSFERASE 1"/>
    <property type="match status" value="1"/>
</dbReference>
<keyword evidence="11" id="KW-0007">Acetylation</keyword>
<organism evidence="18">
    <name type="scientific">Tabanus bromius</name>
    <name type="common">Band-eyed brown horse fly</name>
    <dbReference type="NCBI Taxonomy" id="304241"/>
    <lineage>
        <taxon>Eukaryota</taxon>
        <taxon>Metazoa</taxon>
        <taxon>Ecdysozoa</taxon>
        <taxon>Arthropoda</taxon>
        <taxon>Hexapoda</taxon>
        <taxon>Insecta</taxon>
        <taxon>Pterygota</taxon>
        <taxon>Neoptera</taxon>
        <taxon>Endopterygota</taxon>
        <taxon>Diptera</taxon>
        <taxon>Brachycera</taxon>
        <taxon>Tabanomorpha</taxon>
        <taxon>Tabanoidea</taxon>
        <taxon>Tabanidae</taxon>
        <taxon>Tabanus</taxon>
    </lineage>
</organism>
<keyword evidence="12" id="KW-0496">Mitochondrion</keyword>
<feature type="transmembrane region" description="Helical" evidence="17">
    <location>
        <begin position="156"/>
        <end position="176"/>
    </location>
</feature>
<evidence type="ECO:0000256" key="17">
    <source>
        <dbReference type="SAM" id="Phobius"/>
    </source>
</evidence>
<dbReference type="SUPFAM" id="SSF161084">
    <property type="entry name" value="MAPEG domain-like"/>
    <property type="match status" value="1"/>
</dbReference>
<name>A0A0K8TTT9_TABBR</name>
<feature type="transmembrane region" description="Helical" evidence="17">
    <location>
        <begin position="41"/>
        <end position="61"/>
    </location>
</feature>
<dbReference type="FunFam" id="1.20.120.550:FF:000002">
    <property type="entry name" value="Microsomal glutathione S-transferase 1"/>
    <property type="match status" value="1"/>
</dbReference>
<dbReference type="AlphaFoldDB" id="A0A0K8TTT9"/>
<keyword evidence="13 17" id="KW-0472">Membrane</keyword>
<keyword evidence="8" id="KW-1000">Mitochondrion outer membrane</keyword>
<dbReference type="InterPro" id="IPR001129">
    <property type="entry name" value="Membr-assoc_MAPEG"/>
</dbReference>
<evidence type="ECO:0000256" key="8">
    <source>
        <dbReference type="ARBA" id="ARBA00022787"/>
    </source>
</evidence>
<keyword evidence="7 17" id="KW-0812">Transmembrane</keyword>
<evidence type="ECO:0000256" key="12">
    <source>
        <dbReference type="ARBA" id="ARBA00023128"/>
    </source>
</evidence>
<dbReference type="Pfam" id="PF01124">
    <property type="entry name" value="MAPEG"/>
    <property type="match status" value="1"/>
</dbReference>
<dbReference type="Gene3D" id="1.20.120.550">
    <property type="entry name" value="Membrane associated eicosanoid/glutathione metabolism-like domain"/>
    <property type="match status" value="1"/>
</dbReference>
<dbReference type="PANTHER" id="PTHR10689">
    <property type="entry name" value="MICROSOMAL GLUTATHIONE S-TRANSFERASE 1"/>
    <property type="match status" value="1"/>
</dbReference>
<dbReference type="InterPro" id="IPR040162">
    <property type="entry name" value="MGST1-like"/>
</dbReference>
<feature type="non-terminal residue" evidence="18">
    <location>
        <position position="1"/>
    </location>
</feature>
<evidence type="ECO:0000313" key="18">
    <source>
        <dbReference type="EMBL" id="JAI17556.1"/>
    </source>
</evidence>
<dbReference type="GO" id="GO:0004364">
    <property type="term" value="F:glutathione transferase activity"/>
    <property type="evidence" value="ECO:0007669"/>
    <property type="project" value="UniProtKB-EC"/>
</dbReference>
<proteinExistence type="evidence at transcript level"/>
<keyword evidence="10 17" id="KW-1133">Transmembrane helix</keyword>
<evidence type="ECO:0000256" key="5">
    <source>
        <dbReference type="ARBA" id="ARBA00012452"/>
    </source>
</evidence>
<comment type="function">
    <text evidence="1">Conjugation of reduced glutathione to a wide number of exogenous and endogenous hydrophobic electrophiles.</text>
</comment>
<keyword evidence="9" id="KW-0256">Endoplasmic reticulum</keyword>
<comment type="similarity">
    <text evidence="4">Belongs to the MAPEG family.</text>
</comment>
<protein>
    <recommendedName>
        <fullName evidence="15">Microsomal glutathione S-transferase 1</fullName>
        <ecNumber evidence="5">2.5.1.18</ecNumber>
    </recommendedName>
</protein>
<dbReference type="GO" id="GO:0005789">
    <property type="term" value="C:endoplasmic reticulum membrane"/>
    <property type="evidence" value="ECO:0007669"/>
    <property type="project" value="UniProtKB-SubCell"/>
</dbReference>
<keyword evidence="6 18" id="KW-0808">Transferase</keyword>
<evidence type="ECO:0000256" key="9">
    <source>
        <dbReference type="ARBA" id="ARBA00022824"/>
    </source>
</evidence>
<dbReference type="GO" id="GO:0005741">
    <property type="term" value="C:mitochondrial outer membrane"/>
    <property type="evidence" value="ECO:0007669"/>
    <property type="project" value="UniProtKB-SubCell"/>
</dbReference>
<reference evidence="18" key="1">
    <citation type="journal article" date="2015" name="Insect Biochem. Mol. Biol.">
        <title>An insight into the sialome of the horse fly, Tabanus bromius.</title>
        <authorList>
            <person name="Ribeiro J.M."/>
            <person name="Kazimirova M."/>
            <person name="Takac P."/>
            <person name="Andersen J.F."/>
            <person name="Francischetti I.M."/>
        </authorList>
    </citation>
    <scope>NUCLEOTIDE SEQUENCE</scope>
</reference>
<dbReference type="InterPro" id="IPR023352">
    <property type="entry name" value="MAPEG-like_dom_sf"/>
</dbReference>
<evidence type="ECO:0000256" key="4">
    <source>
        <dbReference type="ARBA" id="ARBA00010459"/>
    </source>
</evidence>
<comment type="subcellular location">
    <subcellularLocation>
        <location evidence="3">Endoplasmic reticulum membrane</location>
        <topology evidence="3">Multi-pass membrane protein</topology>
    </subcellularLocation>
    <subcellularLocation>
        <location evidence="2">Mitochondrion outer membrane</location>
    </subcellularLocation>
</comment>
<evidence type="ECO:0000256" key="15">
    <source>
        <dbReference type="ARBA" id="ARBA00039397"/>
    </source>
</evidence>
<evidence type="ECO:0000256" key="16">
    <source>
        <dbReference type="ARBA" id="ARBA00049385"/>
    </source>
</evidence>
<evidence type="ECO:0000256" key="13">
    <source>
        <dbReference type="ARBA" id="ARBA00023136"/>
    </source>
</evidence>
<feature type="transmembrane region" description="Helical" evidence="17">
    <location>
        <begin position="125"/>
        <end position="149"/>
    </location>
</feature>
<evidence type="ECO:0000256" key="6">
    <source>
        <dbReference type="ARBA" id="ARBA00022679"/>
    </source>
</evidence>
<evidence type="ECO:0000256" key="10">
    <source>
        <dbReference type="ARBA" id="ARBA00022989"/>
    </source>
</evidence>
<evidence type="ECO:0000256" key="7">
    <source>
        <dbReference type="ARBA" id="ARBA00022692"/>
    </source>
</evidence>
<accession>A0A0K8TTT9</accession>